<dbReference type="EMBL" id="CP000249">
    <property type="protein sequence ID" value="ABD13545.1"/>
    <property type="molecule type" value="Genomic_DNA"/>
</dbReference>
<dbReference type="AlphaFoldDB" id="Q2J597"/>
<keyword evidence="2" id="KW-1185">Reference proteome</keyword>
<gene>
    <name evidence="1" type="ordered locus">Francci3_4197</name>
</gene>
<dbReference type="HOGENOM" id="CLU_470718_0_0_11"/>
<reference evidence="1 2" key="1">
    <citation type="journal article" date="2007" name="Genome Res.">
        <title>Genome characteristics of facultatively symbiotic Frankia sp. strains reflect host range and host plant biogeography.</title>
        <authorList>
            <person name="Normand P."/>
            <person name="Lapierre P."/>
            <person name="Tisa L.S."/>
            <person name="Gogarten J.P."/>
            <person name="Alloisio N."/>
            <person name="Bagnarol E."/>
            <person name="Bassi C.A."/>
            <person name="Berry A.M."/>
            <person name="Bickhart D.M."/>
            <person name="Choisne N."/>
            <person name="Couloux A."/>
            <person name="Cournoyer B."/>
            <person name="Cruveiller S."/>
            <person name="Daubin V."/>
            <person name="Demange N."/>
            <person name="Francino M.P."/>
            <person name="Goltsman E."/>
            <person name="Huang Y."/>
            <person name="Kopp O.R."/>
            <person name="Labarre L."/>
            <person name="Lapidus A."/>
            <person name="Lavire C."/>
            <person name="Marechal J."/>
            <person name="Martinez M."/>
            <person name="Mastronunzio J.E."/>
            <person name="Mullin B.C."/>
            <person name="Niemann J."/>
            <person name="Pujic P."/>
            <person name="Rawnsley T."/>
            <person name="Rouy Z."/>
            <person name="Schenowitz C."/>
            <person name="Sellstedt A."/>
            <person name="Tavares F."/>
            <person name="Tomkins J.P."/>
            <person name="Vallenet D."/>
            <person name="Valverde C."/>
            <person name="Wall L.G."/>
            <person name="Wang Y."/>
            <person name="Medigue C."/>
            <person name="Benson D.R."/>
        </authorList>
    </citation>
    <scope>NUCLEOTIDE SEQUENCE [LARGE SCALE GENOMIC DNA]</scope>
    <source>
        <strain evidence="2">DSM 45818 / CECT 9043 / CcI3</strain>
    </source>
</reference>
<dbReference type="KEGG" id="fra:Francci3_4197"/>
<evidence type="ECO:0008006" key="3">
    <source>
        <dbReference type="Google" id="ProtNLM"/>
    </source>
</evidence>
<organism evidence="1 2">
    <name type="scientific">Frankia casuarinae (strain DSM 45818 / CECT 9043 / HFP020203 / CcI3)</name>
    <dbReference type="NCBI Taxonomy" id="106370"/>
    <lineage>
        <taxon>Bacteria</taxon>
        <taxon>Bacillati</taxon>
        <taxon>Actinomycetota</taxon>
        <taxon>Actinomycetes</taxon>
        <taxon>Frankiales</taxon>
        <taxon>Frankiaceae</taxon>
        <taxon>Frankia</taxon>
    </lineage>
</organism>
<accession>Q2J597</accession>
<proteinExistence type="predicted"/>
<name>Q2J597_FRACC</name>
<dbReference type="RefSeq" id="WP_011438559.1">
    <property type="nucleotide sequence ID" value="NC_007777.1"/>
</dbReference>
<dbReference type="Proteomes" id="UP000001937">
    <property type="component" value="Chromosome"/>
</dbReference>
<evidence type="ECO:0000313" key="2">
    <source>
        <dbReference type="Proteomes" id="UP000001937"/>
    </source>
</evidence>
<dbReference type="eggNOG" id="ENOG5033PR2">
    <property type="taxonomic scope" value="Bacteria"/>
</dbReference>
<dbReference type="OrthoDB" id="3870616at2"/>
<sequence>MKIKSRTYLHYAPVPGGVYFSGPTSQFVMRGPELLFTIADLCVPLLEEGTTEDDLVRALGTEKARPAVRKVVDGLLSHDMLLDTAGFTVAETGIAERDRFPEALAHLEAFTDDPYAAFAALRTAHVVLYGPAAVVSPAARGLARAGAGHLALATPDGDLDPVRAVGERLGARLLSDQEELKEALAEADAVLWCPGEDGEPAPRVSLRPAGWLVPVSLGEATVVGPVLDATAASGQWPASAERALSWAHRHSGGPVARPGADRLAGALAGQLLFDALTNCAASAEAHVVHGDDLAADRVTVPGAQSSAGPATWCSLDSVAQQPAPDEEEALERIYQVTAPWTGLFQLVTDDALPQMPLALRQIEYRLGRTGSVVGWGAGQRAATVAVVLDALRALRADEGVGAAGFTPQQWLLDGALRLLVERARTGGAVNRAELPADDRMVLRLLTDESAQLVVLLDLEVAGLDWRLARVEGEHGKVLGVGWGRDQAEARHAALGTALAHEQARRLLPDVGIAHVNTAALLVASAAELAALSADVVGQGTAEGIGYLGLAHRSDPVLGDLPYWSGTVEARRRDPEDGNA</sequence>
<dbReference type="STRING" id="106370.Francci3_4197"/>
<protein>
    <recommendedName>
        <fullName evidence="3">YcaO domain-containing protein</fullName>
    </recommendedName>
</protein>
<evidence type="ECO:0000313" key="1">
    <source>
        <dbReference type="EMBL" id="ABD13545.1"/>
    </source>
</evidence>